<dbReference type="InterPro" id="IPR036968">
    <property type="entry name" value="Enolpyruvate_Tfrase_sf"/>
</dbReference>
<keyword evidence="7" id="KW-0963">Cytoplasm</keyword>
<comment type="catalytic activity">
    <reaction evidence="6">
        <text>3-phosphoshikimate + phosphoenolpyruvate = 5-O-(1-carboxyvinyl)-3-phosphoshikimate + phosphate</text>
        <dbReference type="Rhea" id="RHEA:21256"/>
        <dbReference type="ChEBI" id="CHEBI:43474"/>
        <dbReference type="ChEBI" id="CHEBI:57701"/>
        <dbReference type="ChEBI" id="CHEBI:58702"/>
        <dbReference type="ChEBI" id="CHEBI:145989"/>
        <dbReference type="EC" id="2.5.1.19"/>
    </reaction>
    <physiologicalReaction direction="left-to-right" evidence="6">
        <dbReference type="Rhea" id="RHEA:21257"/>
    </physiologicalReaction>
</comment>
<dbReference type="GO" id="GO:0009423">
    <property type="term" value="P:chorismate biosynthetic process"/>
    <property type="evidence" value="ECO:0007669"/>
    <property type="project" value="UniProtKB-UniRule"/>
</dbReference>
<proteinExistence type="inferred from homology"/>
<dbReference type="GO" id="GO:0009073">
    <property type="term" value="P:aromatic amino acid family biosynthetic process"/>
    <property type="evidence" value="ECO:0007669"/>
    <property type="project" value="UniProtKB-KW"/>
</dbReference>
<dbReference type="UniPathway" id="UPA00053">
    <property type="reaction ID" value="UER00089"/>
</dbReference>
<keyword evidence="10" id="KW-1185">Reference proteome</keyword>
<feature type="binding site" evidence="7">
    <location>
        <position position="171"/>
    </location>
    <ligand>
        <name>phosphoenolpyruvate</name>
        <dbReference type="ChEBI" id="CHEBI:58702"/>
    </ligand>
</feature>
<dbReference type="CDD" id="cd01556">
    <property type="entry name" value="EPSP_synthase"/>
    <property type="match status" value="1"/>
</dbReference>
<dbReference type="Gene3D" id="3.65.10.10">
    <property type="entry name" value="Enolpyruvate transferase domain"/>
    <property type="match status" value="2"/>
</dbReference>
<sequence>MPSLRIESRKLSGRIFIQPSKSMAHRLILCALLARGTSVIDNIVLSDDIRATLGACQALGAGVSIEDSPRFANRKRILLSAPGEIRLSRPEIDCMESGTTARFIIPVSRLCADPVTLTGRGRLVKRPFDVYKSILPGKGVGFEDENGRMPIRLSGRLNPGEYELRGDVSSQFISGLLMALPFLEGDSTIRITGPLESRPYVEMTLDALHQFGISVEHSEDYRLFRIRGGQKAEARSLAVEGDWSQAAFFCVLGAISGEVAIDGLSKASLQGDRVILDFVRAMGADTRWEQDTLLVRPGTLKGIEVDASQCPDLVPAVAVAAALCEGKSLIGNARRLRLKESDRLSAVCSEINKIGGHVEEMEDGLVINGVGRFRGATVDGWNDHRIVMSLAIASSCCDGPMEINGYEAVSKSYPEFWDDFRSLGGRFDEQHMG</sequence>
<feature type="binding site" evidence="7">
    <location>
        <position position="22"/>
    </location>
    <ligand>
        <name>3-phosphoshikimate</name>
        <dbReference type="ChEBI" id="CHEBI:145989"/>
    </ligand>
</feature>
<dbReference type="Pfam" id="PF00275">
    <property type="entry name" value="EPSP_synthase"/>
    <property type="match status" value="1"/>
</dbReference>
<comment type="subunit">
    <text evidence="7">Monomer.</text>
</comment>
<protein>
    <recommendedName>
        <fullName evidence="7">3-phosphoshikimate 1-carboxyvinyltransferase</fullName>
        <ecNumber evidence="7">2.5.1.19</ecNumber>
    </recommendedName>
    <alternativeName>
        <fullName evidence="7">5-enolpyruvylshikimate-3-phosphate synthase</fullName>
        <shortName evidence="7">EPSP synthase</shortName>
        <shortName evidence="7">EPSPS</shortName>
    </alternativeName>
</protein>
<feature type="binding site" evidence="7">
    <location>
        <position position="343"/>
    </location>
    <ligand>
        <name>phosphoenolpyruvate</name>
        <dbReference type="ChEBI" id="CHEBI:58702"/>
    </ligand>
</feature>
<feature type="binding site" evidence="7">
    <location>
        <position position="126"/>
    </location>
    <ligand>
        <name>phosphoenolpyruvate</name>
        <dbReference type="ChEBI" id="CHEBI:58702"/>
    </ligand>
</feature>
<feature type="domain" description="Enolpyruvate transferase" evidence="8">
    <location>
        <begin position="9"/>
        <end position="419"/>
    </location>
</feature>
<feature type="binding site" evidence="7">
    <location>
        <position position="312"/>
    </location>
    <ligand>
        <name>3-phosphoshikimate</name>
        <dbReference type="ChEBI" id="CHEBI:145989"/>
    </ligand>
</feature>
<dbReference type="NCBIfam" id="TIGR01356">
    <property type="entry name" value="aroA"/>
    <property type="match status" value="1"/>
</dbReference>
<evidence type="ECO:0000256" key="6">
    <source>
        <dbReference type="ARBA" id="ARBA00044633"/>
    </source>
</evidence>
<organism evidence="9 10">
    <name type="scientific">Thermoclostridium caenicola</name>
    <dbReference type="NCBI Taxonomy" id="659425"/>
    <lineage>
        <taxon>Bacteria</taxon>
        <taxon>Bacillati</taxon>
        <taxon>Bacillota</taxon>
        <taxon>Clostridia</taxon>
        <taxon>Eubacteriales</taxon>
        <taxon>Oscillospiraceae</taxon>
        <taxon>Thermoclostridium</taxon>
    </lineage>
</organism>
<comment type="similarity">
    <text evidence="2 7">Belongs to the EPSP synthase family.</text>
</comment>
<evidence type="ECO:0000256" key="5">
    <source>
        <dbReference type="ARBA" id="ARBA00023141"/>
    </source>
</evidence>
<evidence type="ECO:0000259" key="8">
    <source>
        <dbReference type="Pfam" id="PF00275"/>
    </source>
</evidence>
<dbReference type="InterPro" id="IPR006264">
    <property type="entry name" value="EPSP_synthase"/>
</dbReference>
<comment type="function">
    <text evidence="7">Catalyzes the transfer of the enolpyruvyl moiety of phosphoenolpyruvate (PEP) to the 5-hydroxyl of shikimate-3-phosphate (S3P) to produce enolpyruvyl shikimate-3-phosphate and inorganic phosphate.</text>
</comment>
<feature type="binding site" evidence="7">
    <location>
        <position position="21"/>
    </location>
    <ligand>
        <name>3-phosphoshikimate</name>
        <dbReference type="ChEBI" id="CHEBI:145989"/>
    </ligand>
</feature>
<feature type="binding site" evidence="7">
    <location>
        <position position="171"/>
    </location>
    <ligand>
        <name>3-phosphoshikimate</name>
        <dbReference type="ChEBI" id="CHEBI:145989"/>
    </ligand>
</feature>
<feature type="binding site" evidence="7">
    <location>
        <position position="339"/>
    </location>
    <ligand>
        <name>3-phosphoshikimate</name>
        <dbReference type="ChEBI" id="CHEBI:145989"/>
    </ligand>
</feature>
<dbReference type="PROSITE" id="PS00885">
    <property type="entry name" value="EPSP_SYNTHASE_2"/>
    <property type="match status" value="1"/>
</dbReference>
<feature type="binding site" evidence="7">
    <location>
        <position position="98"/>
    </location>
    <ligand>
        <name>phosphoenolpyruvate</name>
        <dbReference type="ChEBI" id="CHEBI:58702"/>
    </ligand>
</feature>
<comment type="subcellular location">
    <subcellularLocation>
        <location evidence="7">Cytoplasm</location>
    </subcellularLocation>
</comment>
<evidence type="ECO:0000256" key="2">
    <source>
        <dbReference type="ARBA" id="ARBA00009948"/>
    </source>
</evidence>
<dbReference type="InterPro" id="IPR013792">
    <property type="entry name" value="RNA3'P_cycl/enolpyr_Trfase_a/b"/>
</dbReference>
<dbReference type="OrthoDB" id="9809920at2"/>
<dbReference type="EMBL" id="FQZP01000014">
    <property type="protein sequence ID" value="SHI90171.1"/>
    <property type="molecule type" value="Genomic_DNA"/>
</dbReference>
<dbReference type="Proteomes" id="UP000324781">
    <property type="component" value="Unassembled WGS sequence"/>
</dbReference>
<dbReference type="HAMAP" id="MF_00210">
    <property type="entry name" value="EPSP_synth"/>
    <property type="match status" value="1"/>
</dbReference>
<evidence type="ECO:0000256" key="3">
    <source>
        <dbReference type="ARBA" id="ARBA00022605"/>
    </source>
</evidence>
<dbReference type="SUPFAM" id="SSF55205">
    <property type="entry name" value="EPT/RTPC-like"/>
    <property type="match status" value="1"/>
</dbReference>
<feature type="binding site" evidence="7">
    <location>
        <position position="197"/>
    </location>
    <ligand>
        <name>3-phosphoshikimate</name>
        <dbReference type="ChEBI" id="CHEBI:145989"/>
    </ligand>
</feature>
<accession>A0A1M6EXR3</accession>
<evidence type="ECO:0000313" key="9">
    <source>
        <dbReference type="EMBL" id="SHI90171.1"/>
    </source>
</evidence>
<comment type="caution">
    <text evidence="7">Lacks conserved residue(s) required for the propagation of feature annotation.</text>
</comment>
<dbReference type="PANTHER" id="PTHR21090">
    <property type="entry name" value="AROM/DEHYDROQUINATE SYNTHASE"/>
    <property type="match status" value="1"/>
</dbReference>
<name>A0A1M6EXR3_9FIRM</name>
<evidence type="ECO:0000256" key="7">
    <source>
        <dbReference type="HAMAP-Rule" id="MF_00210"/>
    </source>
</evidence>
<dbReference type="PANTHER" id="PTHR21090:SF5">
    <property type="entry name" value="PENTAFUNCTIONAL AROM POLYPEPTIDE"/>
    <property type="match status" value="1"/>
</dbReference>
<dbReference type="GO" id="GO:0008652">
    <property type="term" value="P:amino acid biosynthetic process"/>
    <property type="evidence" value="ECO:0007669"/>
    <property type="project" value="UniProtKB-KW"/>
</dbReference>
<dbReference type="RefSeq" id="WP_149678368.1">
    <property type="nucleotide sequence ID" value="NZ_DAONMB010000004.1"/>
</dbReference>
<feature type="binding site" evidence="7">
    <location>
        <position position="411"/>
    </location>
    <ligand>
        <name>phosphoenolpyruvate</name>
        <dbReference type="ChEBI" id="CHEBI:58702"/>
    </ligand>
</feature>
<evidence type="ECO:0000313" key="10">
    <source>
        <dbReference type="Proteomes" id="UP000324781"/>
    </source>
</evidence>
<comment type="pathway">
    <text evidence="1 7">Metabolic intermediate biosynthesis; chorismate biosynthesis; chorismate from D-erythrose 4-phosphate and phosphoenolpyruvate: step 6/7.</text>
</comment>
<reference evidence="9 10" key="1">
    <citation type="submission" date="2016-11" db="EMBL/GenBank/DDBJ databases">
        <authorList>
            <person name="Varghese N."/>
            <person name="Submissions S."/>
        </authorList>
    </citation>
    <scope>NUCLEOTIDE SEQUENCE [LARGE SCALE GENOMIC DNA]</scope>
    <source>
        <strain evidence="9 10">DSM 19027</strain>
    </source>
</reference>
<dbReference type="PIRSF" id="PIRSF000505">
    <property type="entry name" value="EPSPS"/>
    <property type="match status" value="1"/>
</dbReference>
<keyword evidence="4 7" id="KW-0808">Transferase</keyword>
<keyword evidence="5 7" id="KW-0057">Aromatic amino acid biosynthesis</keyword>
<dbReference type="GO" id="GO:0005737">
    <property type="term" value="C:cytoplasm"/>
    <property type="evidence" value="ECO:0007669"/>
    <property type="project" value="UniProtKB-SubCell"/>
</dbReference>
<dbReference type="GO" id="GO:0003866">
    <property type="term" value="F:3-phosphoshikimate 1-carboxyvinyltransferase activity"/>
    <property type="evidence" value="ECO:0007669"/>
    <property type="project" value="UniProtKB-UniRule"/>
</dbReference>
<feature type="binding site" evidence="7">
    <location>
        <position position="385"/>
    </location>
    <ligand>
        <name>phosphoenolpyruvate</name>
        <dbReference type="ChEBI" id="CHEBI:58702"/>
    </ligand>
</feature>
<evidence type="ECO:0000256" key="1">
    <source>
        <dbReference type="ARBA" id="ARBA00004811"/>
    </source>
</evidence>
<keyword evidence="3 7" id="KW-0028">Amino-acid biosynthesis</keyword>
<gene>
    <name evidence="7" type="primary">aroA</name>
    <name evidence="9" type="ORF">SAMN05444373_101430</name>
</gene>
<dbReference type="InterPro" id="IPR001986">
    <property type="entry name" value="Enolpyruvate_Tfrase_dom"/>
</dbReference>
<feature type="active site" description="Proton acceptor" evidence="7">
    <location>
        <position position="312"/>
    </location>
</feature>
<feature type="binding site" evidence="7">
    <location>
        <position position="169"/>
    </location>
    <ligand>
        <name>3-phosphoshikimate</name>
        <dbReference type="ChEBI" id="CHEBI:145989"/>
    </ligand>
</feature>
<dbReference type="EC" id="2.5.1.19" evidence="7"/>
<dbReference type="AlphaFoldDB" id="A0A1M6EXR3"/>
<feature type="binding site" evidence="7">
    <location>
        <position position="21"/>
    </location>
    <ligand>
        <name>phosphoenolpyruvate</name>
        <dbReference type="ChEBI" id="CHEBI:58702"/>
    </ligand>
</feature>
<feature type="binding site" evidence="7">
    <location>
        <position position="170"/>
    </location>
    <ligand>
        <name>3-phosphoshikimate</name>
        <dbReference type="ChEBI" id="CHEBI:145989"/>
    </ligand>
</feature>
<feature type="binding site" evidence="7">
    <location>
        <position position="26"/>
    </location>
    <ligand>
        <name>3-phosphoshikimate</name>
        <dbReference type="ChEBI" id="CHEBI:145989"/>
    </ligand>
</feature>
<dbReference type="InterPro" id="IPR023193">
    <property type="entry name" value="EPSP_synthase_CS"/>
</dbReference>
<evidence type="ECO:0000256" key="4">
    <source>
        <dbReference type="ARBA" id="ARBA00022679"/>
    </source>
</evidence>